<dbReference type="KEGG" id="stha:NCTC11429_03850"/>
<dbReference type="STRING" id="1123265.GCA_000686625_04301"/>
<dbReference type="AlphaFoldDB" id="A0A4U9VZ73"/>
<name>A0A4U9VZ73_9SPHI</name>
<feature type="domain" description="Thiopeptide-type bacteriocin biosynthesis" evidence="1">
    <location>
        <begin position="15"/>
        <end position="280"/>
    </location>
</feature>
<dbReference type="InterPro" id="IPR023809">
    <property type="entry name" value="Thiopep_bacteriocin_synth_dom"/>
</dbReference>
<dbReference type="NCBIfam" id="TIGR03891">
    <property type="entry name" value="thiopep_ocin"/>
    <property type="match status" value="1"/>
</dbReference>
<proteinExistence type="predicted"/>
<dbReference type="EMBL" id="LR590484">
    <property type="protein sequence ID" value="VTR49291.1"/>
    <property type="molecule type" value="Genomic_DNA"/>
</dbReference>
<evidence type="ECO:0000313" key="3">
    <source>
        <dbReference type="Proteomes" id="UP000308196"/>
    </source>
</evidence>
<gene>
    <name evidence="2" type="ORF">NCTC11429_03850</name>
</gene>
<dbReference type="GeneID" id="78464484"/>
<dbReference type="Pfam" id="PF14028">
    <property type="entry name" value="Lant_dehydr_C"/>
    <property type="match status" value="1"/>
</dbReference>
<reference evidence="2 3" key="1">
    <citation type="submission" date="2019-05" db="EMBL/GenBank/DDBJ databases">
        <authorList>
            <consortium name="Pathogen Informatics"/>
        </authorList>
    </citation>
    <scope>NUCLEOTIDE SEQUENCE [LARGE SCALE GENOMIC DNA]</scope>
    <source>
        <strain evidence="2 3">NCTC11429</strain>
    </source>
</reference>
<organism evidence="2 3">
    <name type="scientific">Sphingobacterium thalpophilum</name>
    <dbReference type="NCBI Taxonomy" id="259"/>
    <lineage>
        <taxon>Bacteria</taxon>
        <taxon>Pseudomonadati</taxon>
        <taxon>Bacteroidota</taxon>
        <taxon>Sphingobacteriia</taxon>
        <taxon>Sphingobacteriales</taxon>
        <taxon>Sphingobacteriaceae</taxon>
        <taxon>Sphingobacterium</taxon>
    </lineage>
</organism>
<dbReference type="RefSeq" id="WP_028070927.1">
    <property type="nucleotide sequence ID" value="NZ_CP141191.1"/>
</dbReference>
<accession>A0A4U9VZ73</accession>
<evidence type="ECO:0000313" key="2">
    <source>
        <dbReference type="EMBL" id="VTR49291.1"/>
    </source>
</evidence>
<protein>
    <submittedName>
        <fullName evidence="2">Thiopeptide-type bacteriocin biosynthesis domain</fullName>
    </submittedName>
</protein>
<dbReference type="Proteomes" id="UP000308196">
    <property type="component" value="Chromosome"/>
</dbReference>
<evidence type="ECO:0000259" key="1">
    <source>
        <dbReference type="Pfam" id="PF14028"/>
    </source>
</evidence>
<sequence length="294" mass="35167">MRNNFQRTFIPGSEWFYVKIYCSSNSANKILTNELSRALQFLKRENKFQKWFFVRYSDPYFHLRLRILLSQPQDFSVVSDQIYKKLNPLIKQGIIYKIQFDTYSREVERYTEKLMELSESLFHIDSVYTMKLLELGIKNSFHEDSNWKCSLRMIDDLLSVFGYNNNLKLELSKFLDVSFKSEFGFDKANPKQLNDLYRKYKPEIEQLFIDVSYYNSLVFKKTLNARKLAMQPIAKKIMEEISKGDKIPIDSYIHMMMNRLFPSRNRAYELIVYSFLYSFYNGVVARDKSNSNKL</sequence>